<feature type="region of interest" description="Disordered" evidence="9">
    <location>
        <begin position="176"/>
        <end position="214"/>
    </location>
</feature>
<evidence type="ECO:0000259" key="10">
    <source>
        <dbReference type="PROSITE" id="PS50157"/>
    </source>
</evidence>
<evidence type="ECO:0000256" key="9">
    <source>
        <dbReference type="SAM" id="MobiDB-lite"/>
    </source>
</evidence>
<feature type="region of interest" description="Disordered" evidence="9">
    <location>
        <begin position="1139"/>
        <end position="1260"/>
    </location>
</feature>
<dbReference type="PROSITE" id="PS50157">
    <property type="entry name" value="ZINC_FINGER_C2H2_2"/>
    <property type="match status" value="2"/>
</dbReference>
<keyword evidence="12" id="KW-1185">Reference proteome</keyword>
<feature type="compositionally biased region" description="Polar residues" evidence="9">
    <location>
        <begin position="1182"/>
        <end position="1195"/>
    </location>
</feature>
<feature type="domain" description="C2H2-type" evidence="10">
    <location>
        <begin position="888"/>
        <end position="916"/>
    </location>
</feature>
<feature type="compositionally biased region" description="Basic and acidic residues" evidence="9">
    <location>
        <begin position="1199"/>
        <end position="1214"/>
    </location>
</feature>
<keyword evidence="6" id="KW-0539">Nucleus</keyword>
<evidence type="ECO:0000313" key="11">
    <source>
        <dbReference type="EMBL" id="KAK3765835.1"/>
    </source>
</evidence>
<dbReference type="InterPro" id="IPR050888">
    <property type="entry name" value="ZnF_C2H2-type_TF"/>
</dbReference>
<proteinExistence type="predicted"/>
<dbReference type="PANTHER" id="PTHR24406">
    <property type="entry name" value="TRANSCRIPTIONAL REPRESSOR CTCFL-RELATED"/>
    <property type="match status" value="1"/>
</dbReference>
<feature type="compositionally biased region" description="Basic and acidic residues" evidence="9">
    <location>
        <begin position="1221"/>
        <end position="1260"/>
    </location>
</feature>
<dbReference type="SMART" id="SM00355">
    <property type="entry name" value="ZnF_C2H2"/>
    <property type="match status" value="10"/>
</dbReference>
<keyword evidence="4 7" id="KW-0863">Zinc-finger</keyword>
<dbReference type="Gene3D" id="3.30.160.60">
    <property type="entry name" value="Classic Zinc Finger"/>
    <property type="match status" value="2"/>
</dbReference>
<keyword evidence="2" id="KW-0479">Metal-binding</keyword>
<comment type="subcellular location">
    <subcellularLocation>
        <location evidence="1">Nucleus</location>
    </subcellularLocation>
</comment>
<feature type="coiled-coil region" evidence="8">
    <location>
        <begin position="657"/>
        <end position="717"/>
    </location>
</feature>
<evidence type="ECO:0000256" key="5">
    <source>
        <dbReference type="ARBA" id="ARBA00022833"/>
    </source>
</evidence>
<dbReference type="GO" id="GO:0008270">
    <property type="term" value="F:zinc ion binding"/>
    <property type="evidence" value="ECO:0007669"/>
    <property type="project" value="UniProtKB-KW"/>
</dbReference>
<feature type="region of interest" description="Disordered" evidence="9">
    <location>
        <begin position="916"/>
        <end position="956"/>
    </location>
</feature>
<evidence type="ECO:0000256" key="3">
    <source>
        <dbReference type="ARBA" id="ARBA00022737"/>
    </source>
</evidence>
<evidence type="ECO:0000256" key="6">
    <source>
        <dbReference type="ARBA" id="ARBA00023242"/>
    </source>
</evidence>
<keyword evidence="3" id="KW-0677">Repeat</keyword>
<gene>
    <name evidence="11" type="ORF">RRG08_026303</name>
</gene>
<organism evidence="11 12">
    <name type="scientific">Elysia crispata</name>
    <name type="common">lettuce slug</name>
    <dbReference type="NCBI Taxonomy" id="231223"/>
    <lineage>
        <taxon>Eukaryota</taxon>
        <taxon>Metazoa</taxon>
        <taxon>Spiralia</taxon>
        <taxon>Lophotrochozoa</taxon>
        <taxon>Mollusca</taxon>
        <taxon>Gastropoda</taxon>
        <taxon>Heterobranchia</taxon>
        <taxon>Euthyneura</taxon>
        <taxon>Panpulmonata</taxon>
        <taxon>Sacoglossa</taxon>
        <taxon>Placobranchoidea</taxon>
        <taxon>Plakobranchidae</taxon>
        <taxon>Elysia</taxon>
    </lineage>
</organism>
<evidence type="ECO:0000256" key="1">
    <source>
        <dbReference type="ARBA" id="ARBA00004123"/>
    </source>
</evidence>
<reference evidence="11" key="1">
    <citation type="journal article" date="2023" name="G3 (Bethesda)">
        <title>A reference genome for the long-term kleptoplast-retaining sea slug Elysia crispata morphotype clarki.</title>
        <authorList>
            <person name="Eastman K.E."/>
            <person name="Pendleton A.L."/>
            <person name="Shaikh M.A."/>
            <person name="Suttiyut T."/>
            <person name="Ogas R."/>
            <person name="Tomko P."/>
            <person name="Gavelis G."/>
            <person name="Widhalm J.R."/>
            <person name="Wisecaver J.H."/>
        </authorList>
    </citation>
    <scope>NUCLEOTIDE SEQUENCE</scope>
    <source>
        <strain evidence="11">ECLA1</strain>
    </source>
</reference>
<evidence type="ECO:0000256" key="7">
    <source>
        <dbReference type="PROSITE-ProRule" id="PRU00042"/>
    </source>
</evidence>
<dbReference type="AlphaFoldDB" id="A0AAE0ZAX7"/>
<keyword evidence="5" id="KW-0862">Zinc</keyword>
<dbReference type="EMBL" id="JAWDGP010004277">
    <property type="protein sequence ID" value="KAK3765835.1"/>
    <property type="molecule type" value="Genomic_DNA"/>
</dbReference>
<evidence type="ECO:0000256" key="2">
    <source>
        <dbReference type="ARBA" id="ARBA00022723"/>
    </source>
</evidence>
<dbReference type="PROSITE" id="PS00028">
    <property type="entry name" value="ZINC_FINGER_C2H2_1"/>
    <property type="match status" value="3"/>
</dbReference>
<feature type="compositionally biased region" description="Basic and acidic residues" evidence="9">
    <location>
        <begin position="1154"/>
        <end position="1164"/>
    </location>
</feature>
<feature type="region of interest" description="Disordered" evidence="9">
    <location>
        <begin position="78"/>
        <end position="103"/>
    </location>
</feature>
<feature type="compositionally biased region" description="Low complexity" evidence="9">
    <location>
        <begin position="928"/>
        <end position="939"/>
    </location>
</feature>
<sequence length="1260" mass="140595">MGIFPKQARRRTVSVWAPFPPLLYIRHVTNNRHYFLESSKKCCMPGTVGSTSLIDKFQRAYLSKKIGIEMESVPMERDVDNTKTPSPVKKSNGVDCNGITEHQPDSNEKAIQMKGLSSNPVEPELEKPRKVVNGFYDPCKDKPEQSMEGSAACENSIEPNVQTVGENSSNSAVDCQSETASEMESSENKLDHQSTGTCKMSSDRDLKTADCGPNHVERNEEQMETGLEKNEYVVLREKENGDKCGLTGIGLNEVKNAPASAEKFDQSRSKNGDSAALAVLGVKSSDVNEKIEKAETKEHIKPVKSQMTADVPSKAKESKFVERLESSSDDIEIIGESFTQTPSNQSTIFMNSGLQAVNNVPFQASFSSNSNASLPAMANMQNAVLQNMRMPGIKTSLIGSMVPPGPGQYVFPGNFSSPQSMSLLNNSHAPPTPKSSMDQIELIRWEIQNRINVRPKYFKPNPTSELGPLAKFLFDIGSDLIKESVYHDLVKIQSKKNDDDKLTEKERDDLAKLKEIEKDLQATIGHLKLRFKKRCQGCGFQTESNSVLYFHKQFPHEDNKNLKCAYCSFSTKQSMAFKFHMEAEHAIQGKLHDKKAFFECHMCPYENNQEQKLILHRERCLKQFRPLFNLHPSCLSGAEINLCLENIFYKPLVPKNLKLLQQKHAQQQAALAEAKRQQAQMQMIAAQKNAAALAAKKQQQQLQQQHLQQQLQLQKQRQLPNIAPRFNSNVNPRTQSLLPRQNLSQQQPTVRYNSKSTRPTVANMLNNKTNNGAMSVQNSTPGGFEVCEICGGYVKDRKALRIHFFYAHRIDLPFNLFERNQAPLYCATCYVRFWTAQGLRKHIDTHKEENQTRGVVGKCISCGHHVLNLLLHMRIVHNRELQHYINALMCMFCGGHFSSRQDCERHIIKTHGNVDPVSGTLKSPPLASQITGSQGTSSSNVKAGSGAKKSPSVRASGTNSLVKGSVCVLCNLNFGRNVDLTRHCMRMHHTCMKCGMVVIDKASLLKHTCLTSPSGTRDCGMCGESGFHPAYYVKHLRDKHLRKFSIKVAKVAKDVIERWIKRPYPFENDVLVEISDSDDESLSTSSTVHERRPTSIYRSPAKKPKIGPACSKIKKALKKPKIGPASKIGRRSLTVKAELGGDVLENGPNSNLKETGDKADKLKSESASVFGDGESKSVDESVAQNQNKSMENKNSVEFVEGKAKQEISEEKESQKNGAKAVDSEKDKGCEIPQKPEKRKSLDREISGSDEKRIKSDPHSA</sequence>
<keyword evidence="8" id="KW-0175">Coiled coil</keyword>
<evidence type="ECO:0000256" key="4">
    <source>
        <dbReference type="ARBA" id="ARBA00022771"/>
    </source>
</evidence>
<feature type="domain" description="C2H2-type" evidence="10">
    <location>
        <begin position="824"/>
        <end position="851"/>
    </location>
</feature>
<protein>
    <recommendedName>
        <fullName evidence="10">C2H2-type domain-containing protein</fullName>
    </recommendedName>
</protein>
<dbReference type="InterPro" id="IPR013087">
    <property type="entry name" value="Znf_C2H2_type"/>
</dbReference>
<accession>A0AAE0ZAX7</accession>
<dbReference type="GO" id="GO:0005634">
    <property type="term" value="C:nucleus"/>
    <property type="evidence" value="ECO:0007669"/>
    <property type="project" value="UniProtKB-SubCell"/>
</dbReference>
<evidence type="ECO:0000313" key="12">
    <source>
        <dbReference type="Proteomes" id="UP001283361"/>
    </source>
</evidence>
<evidence type="ECO:0000256" key="8">
    <source>
        <dbReference type="SAM" id="Coils"/>
    </source>
</evidence>
<comment type="caution">
    <text evidence="11">The sequence shown here is derived from an EMBL/GenBank/DDBJ whole genome shotgun (WGS) entry which is preliminary data.</text>
</comment>
<dbReference type="Proteomes" id="UP001283361">
    <property type="component" value="Unassembled WGS sequence"/>
</dbReference>
<feature type="region of interest" description="Disordered" evidence="9">
    <location>
        <begin position="1080"/>
        <end position="1109"/>
    </location>
</feature>
<name>A0AAE0ZAX7_9GAST</name>